<comment type="caution">
    <text evidence="1">The sequence shown here is derived from an EMBL/GenBank/DDBJ whole genome shotgun (WGS) entry which is preliminary data.</text>
</comment>
<dbReference type="InterPro" id="IPR021866">
    <property type="entry name" value="SpoIIAA-like"/>
</dbReference>
<dbReference type="SUPFAM" id="SSF52091">
    <property type="entry name" value="SpoIIaa-like"/>
    <property type="match status" value="1"/>
</dbReference>
<evidence type="ECO:0000313" key="2">
    <source>
        <dbReference type="Proteomes" id="UP001177341"/>
    </source>
</evidence>
<reference evidence="1" key="1">
    <citation type="submission" date="2023-07" db="EMBL/GenBank/DDBJ databases">
        <title>Genome content predicts the carbon catabolic preferences of heterotrophic bacteria.</title>
        <authorList>
            <person name="Gralka M."/>
        </authorList>
    </citation>
    <scope>NUCLEOTIDE SEQUENCE</scope>
    <source>
        <strain evidence="1">5G01</strain>
    </source>
</reference>
<dbReference type="InterPro" id="IPR036513">
    <property type="entry name" value="STAS_dom_sf"/>
</dbReference>
<name>A0ABT9ES54_9GAMM</name>
<dbReference type="EMBL" id="JAUYVO010000002">
    <property type="protein sequence ID" value="MDP2521755.1"/>
    <property type="molecule type" value="Genomic_DNA"/>
</dbReference>
<accession>A0ABT9ES54</accession>
<dbReference type="Pfam" id="PF11964">
    <property type="entry name" value="SpoIIAA-like"/>
    <property type="match status" value="1"/>
</dbReference>
<dbReference type="Gene3D" id="3.40.50.10600">
    <property type="entry name" value="SpoIIaa-like domains"/>
    <property type="match status" value="1"/>
</dbReference>
<proteinExistence type="predicted"/>
<gene>
    <name evidence="1" type="ORF">Q8W30_04145</name>
</gene>
<dbReference type="RefSeq" id="WP_305450231.1">
    <property type="nucleotide sequence ID" value="NZ_JAUYVO010000002.1"/>
</dbReference>
<protein>
    <submittedName>
        <fullName evidence="1">STAS/SEC14 domain-containing protein</fullName>
    </submittedName>
</protein>
<sequence>MLSVLPDTAGDFICVQASETLSTQDYQEILVPLIEDKVQKFGPLRMVIYFDQTFTGFEVGAIWEDAKLGINHTQDFIRIAIVGGPQWMDWAATFGNALTKGEVQHFSESQFLHALHWSNDGEV</sequence>
<dbReference type="Proteomes" id="UP001177341">
    <property type="component" value="Unassembled WGS sequence"/>
</dbReference>
<dbReference type="InterPro" id="IPR038396">
    <property type="entry name" value="SpoIIAA-like_sf"/>
</dbReference>
<keyword evidence="2" id="KW-1185">Reference proteome</keyword>
<organism evidence="1 2">
    <name type="scientific">Neptunomonas phycophila</name>
    <dbReference type="NCBI Taxonomy" id="1572645"/>
    <lineage>
        <taxon>Bacteria</taxon>
        <taxon>Pseudomonadati</taxon>
        <taxon>Pseudomonadota</taxon>
        <taxon>Gammaproteobacteria</taxon>
        <taxon>Oceanospirillales</taxon>
        <taxon>Oceanospirillaceae</taxon>
        <taxon>Neptunomonas</taxon>
    </lineage>
</organism>
<evidence type="ECO:0000313" key="1">
    <source>
        <dbReference type="EMBL" id="MDP2521755.1"/>
    </source>
</evidence>